<dbReference type="InterPro" id="IPR043135">
    <property type="entry name" value="Fur_C"/>
</dbReference>
<evidence type="ECO:0000256" key="5">
    <source>
        <dbReference type="ARBA" id="ARBA00023125"/>
    </source>
</evidence>
<dbReference type="Gene3D" id="1.10.10.10">
    <property type="entry name" value="Winged helix-like DNA-binding domain superfamily/Winged helix DNA-binding domain"/>
    <property type="match status" value="1"/>
</dbReference>
<protein>
    <submittedName>
        <fullName evidence="9">Fur family transcriptional regulator</fullName>
    </submittedName>
</protein>
<feature type="binding site" evidence="7">
    <location>
        <position position="125"/>
    </location>
    <ligand>
        <name>Zn(2+)</name>
        <dbReference type="ChEBI" id="CHEBI:29105"/>
    </ligand>
</feature>
<name>A0A2J7TFQ4_METSI</name>
<keyword evidence="2" id="KW-0678">Repressor</keyword>
<dbReference type="InterPro" id="IPR002481">
    <property type="entry name" value="FUR"/>
</dbReference>
<dbReference type="PANTHER" id="PTHR33202:SF6">
    <property type="entry name" value="ZINC UPTAKE REGULATION PROTEIN"/>
    <property type="match status" value="1"/>
</dbReference>
<dbReference type="EMBL" id="PDZR01000014">
    <property type="protein sequence ID" value="PNG25573.1"/>
    <property type="molecule type" value="Genomic_DNA"/>
</dbReference>
<evidence type="ECO:0000256" key="1">
    <source>
        <dbReference type="ARBA" id="ARBA00007957"/>
    </source>
</evidence>
<keyword evidence="3 7" id="KW-0862">Zinc</keyword>
<gene>
    <name evidence="9" type="ORF">CR492_12645</name>
</gene>
<evidence type="ECO:0000313" key="10">
    <source>
        <dbReference type="Proteomes" id="UP000236286"/>
    </source>
</evidence>
<evidence type="ECO:0000256" key="4">
    <source>
        <dbReference type="ARBA" id="ARBA00023015"/>
    </source>
</evidence>
<comment type="caution">
    <text evidence="9">The sequence shown here is derived from an EMBL/GenBank/DDBJ whole genome shotgun (WGS) entry which is preliminary data.</text>
</comment>
<dbReference type="InterPro" id="IPR036388">
    <property type="entry name" value="WH-like_DNA-bd_sf"/>
</dbReference>
<comment type="cofactor">
    <cofactor evidence="7">
        <name>Zn(2+)</name>
        <dbReference type="ChEBI" id="CHEBI:29105"/>
    </cofactor>
    <text evidence="7">Binds 1 zinc ion per subunit.</text>
</comment>
<dbReference type="GO" id="GO:0005829">
    <property type="term" value="C:cytosol"/>
    <property type="evidence" value="ECO:0007669"/>
    <property type="project" value="TreeGrafter"/>
</dbReference>
<dbReference type="GO" id="GO:0000976">
    <property type="term" value="F:transcription cis-regulatory region binding"/>
    <property type="evidence" value="ECO:0007669"/>
    <property type="project" value="TreeGrafter"/>
</dbReference>
<dbReference type="Pfam" id="PF01475">
    <property type="entry name" value="FUR"/>
    <property type="match status" value="1"/>
</dbReference>
<evidence type="ECO:0000313" key="9">
    <source>
        <dbReference type="EMBL" id="PNG25573.1"/>
    </source>
</evidence>
<evidence type="ECO:0000256" key="2">
    <source>
        <dbReference type="ARBA" id="ARBA00022491"/>
    </source>
</evidence>
<accession>A0A2J7TFQ4</accession>
<evidence type="ECO:0000256" key="7">
    <source>
        <dbReference type="PIRSR" id="PIRSR602481-1"/>
    </source>
</evidence>
<dbReference type="RefSeq" id="WP_102844119.1">
    <property type="nucleotide sequence ID" value="NZ_PDZR01000014.1"/>
</dbReference>
<keyword evidence="4" id="KW-0805">Transcription regulation</keyword>
<proteinExistence type="inferred from homology"/>
<comment type="similarity">
    <text evidence="1">Belongs to the Fur family.</text>
</comment>
<feature type="binding site" evidence="7">
    <location>
        <position position="165"/>
    </location>
    <ligand>
        <name>Zn(2+)</name>
        <dbReference type="ChEBI" id="CHEBI:29105"/>
    </ligand>
</feature>
<dbReference type="GO" id="GO:1900376">
    <property type="term" value="P:regulation of secondary metabolite biosynthetic process"/>
    <property type="evidence" value="ECO:0007669"/>
    <property type="project" value="TreeGrafter"/>
</dbReference>
<dbReference type="AlphaFoldDB" id="A0A2J7TFQ4"/>
<dbReference type="Proteomes" id="UP000236286">
    <property type="component" value="Unassembled WGS sequence"/>
</dbReference>
<organism evidence="9 10">
    <name type="scientific">Methylocella silvestris</name>
    <dbReference type="NCBI Taxonomy" id="199596"/>
    <lineage>
        <taxon>Bacteria</taxon>
        <taxon>Pseudomonadati</taxon>
        <taxon>Pseudomonadota</taxon>
        <taxon>Alphaproteobacteria</taxon>
        <taxon>Hyphomicrobiales</taxon>
        <taxon>Beijerinckiaceae</taxon>
        <taxon>Methylocella</taxon>
    </lineage>
</organism>
<feature type="compositionally biased region" description="Basic and acidic residues" evidence="8">
    <location>
        <begin position="10"/>
        <end position="22"/>
    </location>
</feature>
<dbReference type="GO" id="GO:0045892">
    <property type="term" value="P:negative regulation of DNA-templated transcription"/>
    <property type="evidence" value="ECO:0007669"/>
    <property type="project" value="TreeGrafter"/>
</dbReference>
<feature type="binding site" evidence="7">
    <location>
        <position position="162"/>
    </location>
    <ligand>
        <name>Zn(2+)</name>
        <dbReference type="ChEBI" id="CHEBI:29105"/>
    </ligand>
</feature>
<dbReference type="OrthoDB" id="9801127at2"/>
<dbReference type="GO" id="GO:0008270">
    <property type="term" value="F:zinc ion binding"/>
    <property type="evidence" value="ECO:0007669"/>
    <property type="project" value="TreeGrafter"/>
</dbReference>
<dbReference type="Gene3D" id="3.30.1490.190">
    <property type="match status" value="1"/>
</dbReference>
<keyword evidence="7" id="KW-0479">Metal-binding</keyword>
<feature type="binding site" evidence="7">
    <location>
        <position position="122"/>
    </location>
    <ligand>
        <name>Zn(2+)</name>
        <dbReference type="ChEBI" id="CHEBI:29105"/>
    </ligand>
</feature>
<dbReference type="InterPro" id="IPR036390">
    <property type="entry name" value="WH_DNA-bd_sf"/>
</dbReference>
<reference evidence="9 10" key="1">
    <citation type="submission" date="2017-10" db="EMBL/GenBank/DDBJ databases">
        <title>Genome announcement of Methylocella silvestris TVC from permafrost.</title>
        <authorList>
            <person name="Wang J."/>
            <person name="Geng K."/>
            <person name="Ul-Haque F."/>
            <person name="Crombie A.T."/>
            <person name="Street L.E."/>
            <person name="Wookey P.A."/>
            <person name="Murrell J.C."/>
            <person name="Pratscher J."/>
        </authorList>
    </citation>
    <scope>NUCLEOTIDE SEQUENCE [LARGE SCALE GENOMIC DNA]</scope>
    <source>
        <strain evidence="9 10">TVC</strain>
    </source>
</reference>
<evidence type="ECO:0000256" key="3">
    <source>
        <dbReference type="ARBA" id="ARBA00022833"/>
    </source>
</evidence>
<dbReference type="PANTHER" id="PTHR33202">
    <property type="entry name" value="ZINC UPTAKE REGULATION PROTEIN"/>
    <property type="match status" value="1"/>
</dbReference>
<evidence type="ECO:0000256" key="8">
    <source>
        <dbReference type="SAM" id="MobiDB-lite"/>
    </source>
</evidence>
<dbReference type="GO" id="GO:0003700">
    <property type="term" value="F:DNA-binding transcription factor activity"/>
    <property type="evidence" value="ECO:0007669"/>
    <property type="project" value="InterPro"/>
</dbReference>
<keyword evidence="6" id="KW-0804">Transcription</keyword>
<dbReference type="SUPFAM" id="SSF46785">
    <property type="entry name" value="Winged helix' DNA-binding domain"/>
    <property type="match status" value="1"/>
</dbReference>
<sequence>MASLRSSQPRPEERQACDHAAEPHGGALDAALTLCRREGVALTPSRRRILEILAGGRRPLGAYELIDKVAEATGKRPAPISIYRALDFLLENGLIHRLASRNAYLACGHGHARETPIVFLICETCGEVAEADSGALRASIKALAKEAHFSPRTQVMEVAGVCKACGDGLSSTLRHNDPAR</sequence>
<keyword evidence="5" id="KW-0238">DNA-binding</keyword>
<feature type="region of interest" description="Disordered" evidence="8">
    <location>
        <begin position="1"/>
        <end position="22"/>
    </location>
</feature>
<evidence type="ECO:0000256" key="6">
    <source>
        <dbReference type="ARBA" id="ARBA00023163"/>
    </source>
</evidence>